<dbReference type="Pfam" id="PF13499">
    <property type="entry name" value="EF-hand_7"/>
    <property type="match status" value="1"/>
</dbReference>
<feature type="domain" description="EF-hand" evidence="1">
    <location>
        <begin position="131"/>
        <end position="166"/>
    </location>
</feature>
<dbReference type="Gene3D" id="1.10.238.10">
    <property type="entry name" value="EF-hand"/>
    <property type="match status" value="1"/>
</dbReference>
<gene>
    <name evidence="2" type="ORF">LX15_005247</name>
</gene>
<feature type="domain" description="EF-hand" evidence="1">
    <location>
        <begin position="5"/>
        <end position="40"/>
    </location>
</feature>
<sequence length="181" mass="20246">MTGGQLRRRYGRVFDQIDIDGDGIIFRGDFEQMARSLAHTFDLPASSPKAHAILDHYRRTWAVLCEDLGIEETGQIGRDDFEAAMTSLAAQDSFLQHAREVAAAEFALADQDDDGQLAQDEFVRLIEAFGPSREEARASFSHLDRDDDGQIGREEYVVAWREYISSEDENAPGSWLFGSPG</sequence>
<dbReference type="SMART" id="SM00054">
    <property type="entry name" value="EFh"/>
    <property type="match status" value="4"/>
</dbReference>
<organism evidence="2 3">
    <name type="scientific">Streptoalloteichus tenebrarius (strain ATCC 17920 / DSM 40477 / JCM 4838 / CBS 697.72 / NBRC 16177 / NCIMB 11028 / NRRL B-12390 / A12253. 1 / ISP 5477)</name>
    <name type="common">Streptomyces tenebrarius</name>
    <dbReference type="NCBI Taxonomy" id="1933"/>
    <lineage>
        <taxon>Bacteria</taxon>
        <taxon>Bacillati</taxon>
        <taxon>Actinomycetota</taxon>
        <taxon>Actinomycetes</taxon>
        <taxon>Pseudonocardiales</taxon>
        <taxon>Pseudonocardiaceae</taxon>
        <taxon>Streptoalloteichus</taxon>
    </lineage>
</organism>
<proteinExistence type="predicted"/>
<dbReference type="Proteomes" id="UP001205311">
    <property type="component" value="Unassembled WGS sequence"/>
</dbReference>
<dbReference type="SUPFAM" id="SSF47473">
    <property type="entry name" value="EF-hand"/>
    <property type="match status" value="1"/>
</dbReference>
<dbReference type="InterPro" id="IPR002048">
    <property type="entry name" value="EF_hand_dom"/>
</dbReference>
<dbReference type="InterPro" id="IPR011992">
    <property type="entry name" value="EF-hand-dom_pair"/>
</dbReference>
<dbReference type="InterPro" id="IPR018247">
    <property type="entry name" value="EF_Hand_1_Ca_BS"/>
</dbReference>
<keyword evidence="3" id="KW-1185">Reference proteome</keyword>
<accession>A0ABT1I191</accession>
<evidence type="ECO:0000259" key="1">
    <source>
        <dbReference type="PROSITE" id="PS50222"/>
    </source>
</evidence>
<dbReference type="PROSITE" id="PS50222">
    <property type="entry name" value="EF_HAND_2"/>
    <property type="match status" value="2"/>
</dbReference>
<evidence type="ECO:0000313" key="3">
    <source>
        <dbReference type="Proteomes" id="UP001205311"/>
    </source>
</evidence>
<dbReference type="PROSITE" id="PS00018">
    <property type="entry name" value="EF_HAND_1"/>
    <property type="match status" value="1"/>
</dbReference>
<evidence type="ECO:0000313" key="2">
    <source>
        <dbReference type="EMBL" id="MCP2261521.1"/>
    </source>
</evidence>
<dbReference type="EMBL" id="JAMTCP010000043">
    <property type="protein sequence ID" value="MCP2261521.1"/>
    <property type="molecule type" value="Genomic_DNA"/>
</dbReference>
<dbReference type="CDD" id="cd00051">
    <property type="entry name" value="EFh"/>
    <property type="match status" value="1"/>
</dbReference>
<dbReference type="RefSeq" id="WP_253672427.1">
    <property type="nucleotide sequence ID" value="NZ_JAMTCP010000043.1"/>
</dbReference>
<name>A0ABT1I191_STRSD</name>
<protein>
    <submittedName>
        <fullName evidence="2">Ca2+-binding protein, EF-hand superfamily</fullName>
    </submittedName>
</protein>
<comment type="caution">
    <text evidence="2">The sequence shown here is derived from an EMBL/GenBank/DDBJ whole genome shotgun (WGS) entry which is preliminary data.</text>
</comment>
<reference evidence="2 3" key="1">
    <citation type="submission" date="2022-06" db="EMBL/GenBank/DDBJ databases">
        <title>Genomic Encyclopedia of Archaeal and Bacterial Type Strains, Phase II (KMG-II): from individual species to whole genera.</title>
        <authorList>
            <person name="Goeker M."/>
        </authorList>
    </citation>
    <scope>NUCLEOTIDE SEQUENCE [LARGE SCALE GENOMIC DNA]</scope>
    <source>
        <strain evidence="2 3">DSM 40477</strain>
    </source>
</reference>